<gene>
    <name evidence="2" type="ORF">BJF93_01415</name>
</gene>
<dbReference type="EMBL" id="MKIP01000028">
    <property type="protein sequence ID" value="OLP62133.1"/>
    <property type="molecule type" value="Genomic_DNA"/>
</dbReference>
<evidence type="ECO:0000313" key="3">
    <source>
        <dbReference type="Proteomes" id="UP000186364"/>
    </source>
</evidence>
<sequence length="80" mass="8773">MATELLDARSLALARKLADRRHLPLAEAVRQALENELKRVEKSPSLASRISVIAEDLASQAGPNKRVPSKDEIDALWGQS</sequence>
<comment type="caution">
    <text evidence="2">The sequence shown here is derived from an EMBL/GenBank/DDBJ whole genome shotgun (WGS) entry which is preliminary data.</text>
</comment>
<dbReference type="InterPro" id="IPR011660">
    <property type="entry name" value="VapB-like"/>
</dbReference>
<name>A0A1Q9B295_9HYPH</name>
<dbReference type="RefSeq" id="WP_075625894.1">
    <property type="nucleotide sequence ID" value="NZ_FOAM01000014.1"/>
</dbReference>
<dbReference type="Proteomes" id="UP000186364">
    <property type="component" value="Unassembled WGS sequence"/>
</dbReference>
<proteinExistence type="predicted"/>
<dbReference type="Pfam" id="PF07704">
    <property type="entry name" value="PSK_trans_fac"/>
    <property type="match status" value="1"/>
</dbReference>
<feature type="region of interest" description="Disordered" evidence="1">
    <location>
        <begin position="61"/>
        <end position="80"/>
    </location>
</feature>
<keyword evidence="3" id="KW-1185">Reference proteome</keyword>
<protein>
    <submittedName>
        <fullName evidence="2">Uncharacterized protein</fullName>
    </submittedName>
</protein>
<evidence type="ECO:0000256" key="1">
    <source>
        <dbReference type="SAM" id="MobiDB-lite"/>
    </source>
</evidence>
<dbReference type="AlphaFoldDB" id="A0A1Q9B295"/>
<accession>A0A1Q9B295</accession>
<reference evidence="2 3" key="1">
    <citation type="submission" date="2016-09" db="EMBL/GenBank/DDBJ databases">
        <title>Rhizobium sp. nov., a novel species isolated from the rice rhizosphere.</title>
        <authorList>
            <person name="Zhao J."/>
            <person name="Zhang X."/>
        </authorList>
    </citation>
    <scope>NUCLEOTIDE SEQUENCE [LARGE SCALE GENOMIC DNA]</scope>
    <source>
        <strain evidence="2 3">1.7048</strain>
    </source>
</reference>
<dbReference type="OrthoDB" id="7998375at2"/>
<evidence type="ECO:0000313" key="2">
    <source>
        <dbReference type="EMBL" id="OLP62133.1"/>
    </source>
</evidence>
<organism evidence="2 3">
    <name type="scientific">Xaviernesmea oryzae</name>
    <dbReference type="NCBI Taxonomy" id="464029"/>
    <lineage>
        <taxon>Bacteria</taxon>
        <taxon>Pseudomonadati</taxon>
        <taxon>Pseudomonadota</taxon>
        <taxon>Alphaproteobacteria</taxon>
        <taxon>Hyphomicrobiales</taxon>
        <taxon>Rhizobiaceae</taxon>
        <taxon>Rhizobium/Agrobacterium group</taxon>
        <taxon>Xaviernesmea</taxon>
    </lineage>
</organism>